<keyword evidence="1" id="KW-0812">Transmembrane</keyword>
<keyword evidence="1" id="KW-1133">Transmembrane helix</keyword>
<dbReference type="Proteomes" id="UP000561617">
    <property type="component" value="Unassembled WGS sequence"/>
</dbReference>
<keyword evidence="1" id="KW-0472">Membrane</keyword>
<comment type="caution">
    <text evidence="2">The sequence shown here is derived from an EMBL/GenBank/DDBJ whole genome shotgun (WGS) entry which is preliminary data.</text>
</comment>
<evidence type="ECO:0000256" key="1">
    <source>
        <dbReference type="SAM" id="Phobius"/>
    </source>
</evidence>
<reference evidence="2 3" key="1">
    <citation type="submission" date="2020-03" db="EMBL/GenBank/DDBJ databases">
        <title>Soil Listeria distribution.</title>
        <authorList>
            <person name="Liao J."/>
            <person name="Wiedmann M."/>
        </authorList>
    </citation>
    <scope>NUCLEOTIDE SEQUENCE [LARGE SCALE GENOMIC DNA]</scope>
    <source>
        <strain evidence="2 3">FSL L7-1554</strain>
    </source>
</reference>
<accession>A0A7X0X5J7</accession>
<dbReference type="AlphaFoldDB" id="A0A7X0X5J7"/>
<sequence length="72" mass="8122">MHKIVKNPVLLVGAILVTASLVFYLGYALKGSYFRATEFGWIITTFVAGALTLIFGYYGDYQKRKKARSKVR</sequence>
<evidence type="ECO:0000313" key="3">
    <source>
        <dbReference type="Proteomes" id="UP000561617"/>
    </source>
</evidence>
<protein>
    <submittedName>
        <fullName evidence="2">Uncharacterized protein</fullName>
    </submittedName>
</protein>
<feature type="transmembrane region" description="Helical" evidence="1">
    <location>
        <begin position="9"/>
        <end position="27"/>
    </location>
</feature>
<dbReference type="EMBL" id="JAASTW010000003">
    <property type="protein sequence ID" value="MBC1488033.1"/>
    <property type="molecule type" value="Genomic_DNA"/>
</dbReference>
<name>A0A7X0X5J7_9LIST</name>
<dbReference type="RefSeq" id="WP_185380627.1">
    <property type="nucleotide sequence ID" value="NZ_JAASTW010000003.1"/>
</dbReference>
<gene>
    <name evidence="2" type="ORF">HCJ38_03290</name>
</gene>
<proteinExistence type="predicted"/>
<feature type="transmembrane region" description="Helical" evidence="1">
    <location>
        <begin position="39"/>
        <end position="58"/>
    </location>
</feature>
<organism evidence="2 3">
    <name type="scientific">Listeria immobilis</name>
    <dbReference type="NCBI Taxonomy" id="2713502"/>
    <lineage>
        <taxon>Bacteria</taxon>
        <taxon>Bacillati</taxon>
        <taxon>Bacillota</taxon>
        <taxon>Bacilli</taxon>
        <taxon>Bacillales</taxon>
        <taxon>Listeriaceae</taxon>
        <taxon>Listeria</taxon>
    </lineage>
</organism>
<evidence type="ECO:0000313" key="2">
    <source>
        <dbReference type="EMBL" id="MBC1488033.1"/>
    </source>
</evidence>